<evidence type="ECO:0000259" key="17">
    <source>
        <dbReference type="PROSITE" id="PS50014"/>
    </source>
</evidence>
<evidence type="ECO:0000256" key="14">
    <source>
        <dbReference type="PROSITE-ProRule" id="PRU00035"/>
    </source>
</evidence>
<keyword evidence="13" id="KW-0539">Nucleus</keyword>
<dbReference type="PRINTS" id="PR00503">
    <property type="entry name" value="BROMODOMAIN"/>
</dbReference>
<dbReference type="Pfam" id="PF00439">
    <property type="entry name" value="Bromodomain"/>
    <property type="match status" value="2"/>
</dbReference>
<dbReference type="PANTHER" id="PTHR45888">
    <property type="entry name" value="HL01030P-RELATED"/>
    <property type="match status" value="1"/>
</dbReference>
<dbReference type="Gene3D" id="2.170.270.10">
    <property type="entry name" value="SET domain"/>
    <property type="match status" value="1"/>
</dbReference>
<dbReference type="PANTHER" id="PTHR45888:SF6">
    <property type="entry name" value="HL01030P-RELATED"/>
    <property type="match status" value="1"/>
</dbReference>
<feature type="region of interest" description="Disordered" evidence="16">
    <location>
        <begin position="1683"/>
        <end position="1709"/>
    </location>
</feature>
<dbReference type="EMBL" id="BRXZ01000226">
    <property type="protein sequence ID" value="GMI07773.1"/>
    <property type="molecule type" value="Genomic_DNA"/>
</dbReference>
<dbReference type="PROSITE" id="PS50280">
    <property type="entry name" value="SET"/>
    <property type="match status" value="1"/>
</dbReference>
<evidence type="ECO:0000256" key="6">
    <source>
        <dbReference type="ARBA" id="ARBA00022771"/>
    </source>
</evidence>
<dbReference type="GO" id="GO:0005634">
    <property type="term" value="C:nucleus"/>
    <property type="evidence" value="ECO:0007669"/>
    <property type="project" value="UniProtKB-SubCell"/>
</dbReference>
<dbReference type="InterPro" id="IPR003888">
    <property type="entry name" value="FYrich_N"/>
</dbReference>
<dbReference type="PROSITE" id="PS51543">
    <property type="entry name" value="FYRC"/>
    <property type="match status" value="1"/>
</dbReference>
<dbReference type="SMART" id="SM00541">
    <property type="entry name" value="FYRN"/>
    <property type="match status" value="1"/>
</dbReference>
<keyword evidence="21" id="KW-1185">Reference proteome</keyword>
<dbReference type="SMART" id="SM00249">
    <property type="entry name" value="PHD"/>
    <property type="match status" value="5"/>
</dbReference>
<feature type="domain" description="Bromo" evidence="17">
    <location>
        <begin position="667"/>
        <end position="737"/>
    </location>
</feature>
<dbReference type="CDD" id="cd15489">
    <property type="entry name" value="PHD_SF"/>
    <property type="match status" value="1"/>
</dbReference>
<keyword evidence="6 15" id="KW-0863">Zinc-finger</keyword>
<dbReference type="CDD" id="cd10518">
    <property type="entry name" value="SET_SETD1-like"/>
    <property type="match status" value="1"/>
</dbReference>
<dbReference type="InterPro" id="IPR011011">
    <property type="entry name" value="Znf_FYVE_PHD"/>
</dbReference>
<keyword evidence="10 14" id="KW-0103">Bromodomain</keyword>
<dbReference type="PROSITE" id="PS50014">
    <property type="entry name" value="BROMODOMAIN_2"/>
    <property type="match status" value="2"/>
</dbReference>
<evidence type="ECO:0000313" key="21">
    <source>
        <dbReference type="Proteomes" id="UP001165082"/>
    </source>
</evidence>
<evidence type="ECO:0000313" key="20">
    <source>
        <dbReference type="EMBL" id="GMI07773.1"/>
    </source>
</evidence>
<keyword evidence="3" id="KW-0808">Transferase</keyword>
<evidence type="ECO:0000256" key="3">
    <source>
        <dbReference type="ARBA" id="ARBA00022679"/>
    </source>
</evidence>
<evidence type="ECO:0000256" key="1">
    <source>
        <dbReference type="ARBA" id="ARBA00004123"/>
    </source>
</evidence>
<feature type="region of interest" description="Disordered" evidence="16">
    <location>
        <begin position="89"/>
        <end position="117"/>
    </location>
</feature>
<dbReference type="InterPro" id="IPR001965">
    <property type="entry name" value="Znf_PHD"/>
</dbReference>
<feature type="region of interest" description="Disordered" evidence="16">
    <location>
        <begin position="1443"/>
        <end position="1487"/>
    </location>
</feature>
<dbReference type="Gene3D" id="3.30.160.360">
    <property type="match status" value="1"/>
</dbReference>
<dbReference type="CDD" id="cd04369">
    <property type="entry name" value="Bromodomain"/>
    <property type="match status" value="1"/>
</dbReference>
<dbReference type="InterPro" id="IPR036427">
    <property type="entry name" value="Bromodomain-like_sf"/>
</dbReference>
<evidence type="ECO:0000256" key="2">
    <source>
        <dbReference type="ARBA" id="ARBA00022553"/>
    </source>
</evidence>
<name>A0A9W7CFK8_9STRA</name>
<proteinExistence type="predicted"/>
<keyword evidence="7" id="KW-0862">Zinc</keyword>
<dbReference type="SUPFAM" id="SSF47370">
    <property type="entry name" value="Bromodomain"/>
    <property type="match status" value="2"/>
</dbReference>
<evidence type="ECO:0000259" key="19">
    <source>
        <dbReference type="PROSITE" id="PS50280"/>
    </source>
</evidence>
<evidence type="ECO:0000256" key="15">
    <source>
        <dbReference type="PROSITE-ProRule" id="PRU00146"/>
    </source>
</evidence>
<feature type="domain" description="SET" evidence="19">
    <location>
        <begin position="2110"/>
        <end position="2236"/>
    </location>
</feature>
<evidence type="ECO:0000256" key="16">
    <source>
        <dbReference type="SAM" id="MobiDB-lite"/>
    </source>
</evidence>
<keyword evidence="5" id="KW-0677">Repeat</keyword>
<feature type="domain" description="Bromo" evidence="17">
    <location>
        <begin position="1180"/>
        <end position="1250"/>
    </location>
</feature>
<keyword evidence="11" id="KW-0238">DNA-binding</keyword>
<keyword evidence="12" id="KW-0804">Transcription</keyword>
<dbReference type="Gene3D" id="1.20.920.10">
    <property type="entry name" value="Bromodomain-like"/>
    <property type="match status" value="2"/>
</dbReference>
<evidence type="ECO:0000259" key="18">
    <source>
        <dbReference type="PROSITE" id="PS50016"/>
    </source>
</evidence>
<dbReference type="Proteomes" id="UP001165082">
    <property type="component" value="Unassembled WGS sequence"/>
</dbReference>
<dbReference type="InterPro" id="IPR001487">
    <property type="entry name" value="Bromodomain"/>
</dbReference>
<evidence type="ECO:0000256" key="10">
    <source>
        <dbReference type="ARBA" id="ARBA00023117"/>
    </source>
</evidence>
<comment type="subcellular location">
    <subcellularLocation>
        <location evidence="1">Nucleus</location>
    </subcellularLocation>
</comment>
<dbReference type="GO" id="GO:0016279">
    <property type="term" value="F:protein-lysine N-methyltransferase activity"/>
    <property type="evidence" value="ECO:0007669"/>
    <property type="project" value="UniProtKB-ARBA"/>
</dbReference>
<evidence type="ECO:0000256" key="5">
    <source>
        <dbReference type="ARBA" id="ARBA00022737"/>
    </source>
</evidence>
<dbReference type="GO" id="GO:0140938">
    <property type="term" value="F:histone H3 methyltransferase activity"/>
    <property type="evidence" value="ECO:0007669"/>
    <property type="project" value="UniProtKB-ARBA"/>
</dbReference>
<keyword evidence="8" id="KW-0156">Chromatin regulator</keyword>
<feature type="domain" description="PHD-type" evidence="18">
    <location>
        <begin position="847"/>
        <end position="900"/>
    </location>
</feature>
<dbReference type="Pfam" id="PF00856">
    <property type="entry name" value="SET"/>
    <property type="match status" value="1"/>
</dbReference>
<dbReference type="Gene3D" id="3.30.40.10">
    <property type="entry name" value="Zinc/RING finger domain, C3HC4 (zinc finger)"/>
    <property type="match status" value="3"/>
</dbReference>
<feature type="region of interest" description="Disordered" evidence="16">
    <location>
        <begin position="279"/>
        <end position="309"/>
    </location>
</feature>
<dbReference type="InterPro" id="IPR001214">
    <property type="entry name" value="SET_dom"/>
</dbReference>
<dbReference type="InterPro" id="IPR013083">
    <property type="entry name" value="Znf_RING/FYVE/PHD"/>
</dbReference>
<dbReference type="SMART" id="SM00297">
    <property type="entry name" value="BROMO"/>
    <property type="match status" value="2"/>
</dbReference>
<dbReference type="PROSITE" id="PS50016">
    <property type="entry name" value="ZF_PHD_2"/>
    <property type="match status" value="1"/>
</dbReference>
<keyword evidence="2" id="KW-0597">Phosphoprotein</keyword>
<feature type="compositionally biased region" description="Basic and acidic residues" evidence="16">
    <location>
        <begin position="1144"/>
        <end position="1158"/>
    </location>
</feature>
<evidence type="ECO:0000256" key="9">
    <source>
        <dbReference type="ARBA" id="ARBA00023015"/>
    </source>
</evidence>
<sequence>MERVPWQNRDPTDRRQWSAQEQDTFPLGWRITIKARKVLGPKKKFPMTYVETLVPICKKVTPASSSPSNFTYHFDRSSSSGRAFIALAKDPASSKKKPSDAAPLPTTPSQWDPHSKEGIHVGSRVWVLNEKETKEALVAGNAAKGKNANKKLYAFAQWDEGRILDYEERMDEYTVGFFKKNEEGVSAVAKFNCATVPMLIANNVIWSRFSKQPWWPCLTVLPNAAAAVRECVPPNQATGARMRLYYFLTNERGEVSKSNDFVTPFEATVWPRRDGFYGETSTSDSPPLVNPVNPSHKLAPDPNKAGKHAKKGSTKYLQAVPAACEEIEERGRIREKAIKTMGHDRFKRLKIASNGWLNCRVKYVPAGRKKSSEDNQEVAFVHRYSLKMKKWLLTSEVNKDYDDDDEHDNPMEEDVIIPDGYVDYSCKYCKLSMLDDKDNYLPSSMLTCASCKKFMHGDTCLDPPLPPKTMDKYYAPPELMEDRYKNFYCDECKKCQSCNCSEPLMGVRPVTVPRVADQQEDETLTLDLCHPCEDLFRGGMYCNVCIKAYDKCGFLREQGALNSADSAKDAVPMDIDSEGVNAGKNAKIGTHPRVSSAFASPSPAWGADVLSLLKCQMCNSHVHASCVGISLAEYDRMRQGKHPVLNKSFYCPPCCSKHAVTIIQHLRKLDTLFIFHLPVTDAVAPNYRDVVKEPMDLQTMEKRAKEGKDKNYLWLRESFEQIVFNALTFNADLGKIWLEAKKFYERGLKNVFEGQSLTGGSVPVGGSCPPSKYNEKILENFTAAHQKALKERERVVVDIETKKKDLVAGHIEEIEILPLVEPPNVETCIPRAMVALTKEEALPCSFLDSCFVCGSSGASDLMMFCVDCGEAFHSFCSGAPMECMDTVATASWRCSNCKVCELTGMATKNELSLLYCECCDRSISMELLQPPLSKAPEGSWVCGLCIQCDECGEVNLPINQWSCDARLCFRCGGAKELADSVGNKRLSCSVCKKYTIEGLDKPASFYWCIKCDRMGHKDCAASIQGSYDALGAPYQGRKLAQGTYECIDCAQEAIRGKGWDKRASIVKKTALASTQAKTAKELSEIRARNSQWETMELRREQYLKLIEDASELLYLIDRDVMEVKDDARRNYVEVRKKALAEEADAVRRKRDRGDRGDRGGQSIPSTSHMKKLEEIRLSLVKSNDSFLFRRPVDKKAYPAYYEMIERPMDLDAIKKNLQKRKYGTAQAFLEDLKLMHSNSCQFNSAENPISLSALNLVNLAKKKVAECVDEFAAWEAQMVPVVSSPTKKRQSPVKAPSPEKVASPIKQQKALVDPNFPLPPSKLMVEPCMYKATFNGLGFKRSAGFTVTETQEQRAARFARMKKRKRSITDVDELHQVEGKSNFHISSIANEAKLAASFINVNITTPVIQEQTRAKIFKSVIDMKGLLAPTDGDSGFSKVAWSGREEVGGKKPGKKPKAAQGSTGAGGTKTGSTGDGNKVGSVTLASSSSPKRAARDAFGLTFAFRGKDDQLGLYFQSGIYTDTYGRDFQALFVSDVKQDGQAKELADQKGKDFVSQRTRVTNFSHTAALKEAIIEVKSQGGGLLTIYFLTAEPMVARVFGEGSIGGVGSPSSVPLKKRKPEQHAAMQEKSLAALHTGPLKKRKLVAVEDGDSLGRIAAAEAAEMLQTRKAEAAAAAEVDAVLSPSRGGGASKKRGKAKKLKTERAAEEENGAGLFAPGESLAVCSPASTPTRRRKRASLKFLGGNDPAAYSNVWRALGFVHKTEEEEEGGGGLIPLASALLGWRGGKIGQRWTDKRMCVFCECYGDDDSGVQGQNNFVGQDLGGGGMELCAYALGGDFCTNKSFFCPKHRGESKSMQLLDPRSIVEIMRCITVAKLADLKQKGVGSLKGLMDFERINDEGCVTRIGALVLHQLGDIVPDSDNFHNASYIYPRGFTSTRIFWSALKPRRRTVYILRIAESEGRPLFVIRSTEDQSLVISSSSAEDAYQQLLGKVKRVNSKYFSHPFDNSSPLPVWRNGKVMSQEKLKPETRAMVRKEEKRVKKQRSLEGSVAGDVSVVAYGLNGPHFFGFGLNAVRRELENMEDAKYLAVPLTPESQSRQYFELKSVDIQDRLCPLRSHIHGWGLFTKVDIGANEMIVEYCGELIRNCVTDRREADYEGRGIGSCYMFRLDRQHVVDATLNGSMARFMNHCCVPNAYAKTIEVQPPQDAGGGGKVNKIIIFAKTDIKAGEEVVYDYQFAVEDGSLKCTCGHPQCIGAMN</sequence>
<feature type="region of interest" description="Disordered" evidence="16">
    <location>
        <begin position="1285"/>
        <end position="1305"/>
    </location>
</feature>
<dbReference type="InterPro" id="IPR046341">
    <property type="entry name" value="SET_dom_sf"/>
</dbReference>
<dbReference type="InterPro" id="IPR003889">
    <property type="entry name" value="FYrich_C"/>
</dbReference>
<dbReference type="GO" id="GO:0003677">
    <property type="term" value="F:DNA binding"/>
    <property type="evidence" value="ECO:0007669"/>
    <property type="project" value="UniProtKB-KW"/>
</dbReference>
<organism evidence="20 21">
    <name type="scientific">Triparma retinervis</name>
    <dbReference type="NCBI Taxonomy" id="2557542"/>
    <lineage>
        <taxon>Eukaryota</taxon>
        <taxon>Sar</taxon>
        <taxon>Stramenopiles</taxon>
        <taxon>Ochrophyta</taxon>
        <taxon>Bolidophyceae</taxon>
        <taxon>Parmales</taxon>
        <taxon>Triparmaceae</taxon>
        <taxon>Triparma</taxon>
    </lineage>
</organism>
<evidence type="ECO:0000256" key="8">
    <source>
        <dbReference type="ARBA" id="ARBA00022853"/>
    </source>
</evidence>
<evidence type="ECO:0000256" key="11">
    <source>
        <dbReference type="ARBA" id="ARBA00023125"/>
    </source>
</evidence>
<dbReference type="Pfam" id="PF05964">
    <property type="entry name" value="FYRN"/>
    <property type="match status" value="1"/>
</dbReference>
<dbReference type="OrthoDB" id="308383at2759"/>
<reference evidence="20" key="1">
    <citation type="submission" date="2022-07" db="EMBL/GenBank/DDBJ databases">
        <title>Genome analysis of Parmales, a sister group of diatoms, reveals the evolutionary specialization of diatoms from phago-mixotrophs to photoautotrophs.</title>
        <authorList>
            <person name="Ban H."/>
            <person name="Sato S."/>
            <person name="Yoshikawa S."/>
            <person name="Kazumasa Y."/>
            <person name="Nakamura Y."/>
            <person name="Ichinomiya M."/>
            <person name="Saitoh K."/>
            <person name="Sato N."/>
            <person name="Blanc-Mathieu R."/>
            <person name="Endo H."/>
            <person name="Kuwata A."/>
            <person name="Ogata H."/>
        </authorList>
    </citation>
    <scope>NUCLEOTIDE SEQUENCE</scope>
</reference>
<feature type="region of interest" description="Disordered" evidence="16">
    <location>
        <begin position="1"/>
        <end position="21"/>
    </location>
</feature>
<protein>
    <submittedName>
        <fullName evidence="20">Uncharacterized protein</fullName>
    </submittedName>
</protein>
<evidence type="ECO:0000256" key="4">
    <source>
        <dbReference type="ARBA" id="ARBA00022723"/>
    </source>
</evidence>
<dbReference type="GO" id="GO:0008270">
    <property type="term" value="F:zinc ion binding"/>
    <property type="evidence" value="ECO:0007669"/>
    <property type="project" value="UniProtKB-KW"/>
</dbReference>
<dbReference type="SMART" id="SM00317">
    <property type="entry name" value="SET"/>
    <property type="match status" value="1"/>
</dbReference>
<keyword evidence="4" id="KW-0479">Metal-binding</keyword>
<accession>A0A9W7CFK8</accession>
<dbReference type="SUPFAM" id="SSF57903">
    <property type="entry name" value="FYVE/PHD zinc finger"/>
    <property type="match status" value="2"/>
</dbReference>
<evidence type="ECO:0000256" key="13">
    <source>
        <dbReference type="ARBA" id="ARBA00023242"/>
    </source>
</evidence>
<keyword evidence="9" id="KW-0805">Transcription regulation</keyword>
<evidence type="ECO:0000256" key="7">
    <source>
        <dbReference type="ARBA" id="ARBA00022833"/>
    </source>
</evidence>
<dbReference type="Pfam" id="PF00628">
    <property type="entry name" value="PHD"/>
    <property type="match status" value="1"/>
</dbReference>
<dbReference type="InterPro" id="IPR019787">
    <property type="entry name" value="Znf_PHD-finger"/>
</dbReference>
<feature type="region of interest" description="Disordered" evidence="16">
    <location>
        <begin position="1144"/>
        <end position="1167"/>
    </location>
</feature>
<gene>
    <name evidence="20" type="ORF">TrRE_jg724</name>
</gene>
<dbReference type="PROSITE" id="PS51542">
    <property type="entry name" value="FYRN"/>
    <property type="match status" value="1"/>
</dbReference>
<comment type="caution">
    <text evidence="20">The sequence shown here is derived from an EMBL/GenBank/DDBJ whole genome shotgun (WGS) entry which is preliminary data.</text>
</comment>
<evidence type="ECO:0000256" key="12">
    <source>
        <dbReference type="ARBA" id="ARBA00023163"/>
    </source>
</evidence>
<dbReference type="SUPFAM" id="SSF82199">
    <property type="entry name" value="SET domain"/>
    <property type="match status" value="1"/>
</dbReference>